<organism evidence="4 5">
    <name type="scientific">Nakamurella endophytica</name>
    <dbReference type="NCBI Taxonomy" id="1748367"/>
    <lineage>
        <taxon>Bacteria</taxon>
        <taxon>Bacillati</taxon>
        <taxon>Actinomycetota</taxon>
        <taxon>Actinomycetes</taxon>
        <taxon>Nakamurellales</taxon>
        <taxon>Nakamurellaceae</taxon>
        <taxon>Nakamurella</taxon>
    </lineage>
</organism>
<feature type="compositionally biased region" description="Low complexity" evidence="1">
    <location>
        <begin position="171"/>
        <end position="181"/>
    </location>
</feature>
<keyword evidence="2" id="KW-0812">Transmembrane</keyword>
<keyword evidence="2" id="KW-0472">Membrane</keyword>
<sequence>MPDEPARTCPSCGAQVAARFCGVCGTDLGVPPAAAAGDVPLLTHGAASGRGGPAAPSAGSDDPATQPLRPVRPRTEGPVAATPGLFPTEALRAPGARAWSQVPDRPAAPGLFPGWTGMQPAVPVAPPAGSPRRRALVTVLAVAAATAVVVLVALLVAPRWSGNTAQPDPQVTAVPATSPAPSTAPPPTVATTPVTSPSPSATPSTPPSATAGSTASGASAPSTPAPTGTGGTGVPPETTVTVTATATASGTGRAPGSGTAGSRTAPGTAPAPRTPAARPTRPSGPAVLPLGVPRRDIGCGSGWVVQLASELTPEAFRERVAALRAAGQLPAGARAAVSTASCRIFSNQANTYVLYAGPFGSPYDGCAARLAGPPDAYIKGDDPQRALDYVSCLCPADTARLPAVVASGQRGVWVGELQRSLAGHLGYRIGDLQGHWGTYTAGTRAAVVRFQAAAGLPPTGRVDGSTWRAVRAAQC</sequence>
<feature type="region of interest" description="Disordered" evidence="1">
    <location>
        <begin position="162"/>
        <end position="289"/>
    </location>
</feature>
<evidence type="ECO:0000256" key="1">
    <source>
        <dbReference type="SAM" id="MobiDB-lite"/>
    </source>
</evidence>
<dbReference type="SUPFAM" id="SSF47090">
    <property type="entry name" value="PGBD-like"/>
    <property type="match status" value="1"/>
</dbReference>
<evidence type="ECO:0000259" key="3">
    <source>
        <dbReference type="Pfam" id="PF01471"/>
    </source>
</evidence>
<dbReference type="RefSeq" id="WP_188940969.1">
    <property type="nucleotide sequence ID" value="NZ_BMNA01000003.1"/>
</dbReference>
<dbReference type="Proteomes" id="UP000655208">
    <property type="component" value="Unassembled WGS sequence"/>
</dbReference>
<protein>
    <recommendedName>
        <fullName evidence="3">Peptidoglycan binding-like domain-containing protein</fullName>
    </recommendedName>
</protein>
<proteinExistence type="predicted"/>
<comment type="caution">
    <text evidence="4">The sequence shown here is derived from an EMBL/GenBank/DDBJ whole genome shotgun (WGS) entry which is preliminary data.</text>
</comment>
<feature type="compositionally biased region" description="Low complexity" evidence="1">
    <location>
        <begin position="189"/>
        <end position="227"/>
    </location>
</feature>
<dbReference type="InterPro" id="IPR002477">
    <property type="entry name" value="Peptidoglycan-bd-like"/>
</dbReference>
<reference evidence="4" key="2">
    <citation type="submission" date="2020-09" db="EMBL/GenBank/DDBJ databases">
        <authorList>
            <person name="Sun Q."/>
            <person name="Zhou Y."/>
        </authorList>
    </citation>
    <scope>NUCLEOTIDE SEQUENCE</scope>
    <source>
        <strain evidence="4">CGMCC 4.7308</strain>
    </source>
</reference>
<gene>
    <name evidence="4" type="ORF">GCM10011594_15440</name>
</gene>
<name>A0A917WET4_9ACTN</name>
<evidence type="ECO:0000313" key="4">
    <source>
        <dbReference type="EMBL" id="GGL96631.1"/>
    </source>
</evidence>
<keyword evidence="2" id="KW-1133">Transmembrane helix</keyword>
<reference evidence="4" key="1">
    <citation type="journal article" date="2014" name="Int. J. Syst. Evol. Microbiol.">
        <title>Complete genome sequence of Corynebacterium casei LMG S-19264T (=DSM 44701T), isolated from a smear-ripened cheese.</title>
        <authorList>
            <consortium name="US DOE Joint Genome Institute (JGI-PGF)"/>
            <person name="Walter F."/>
            <person name="Albersmeier A."/>
            <person name="Kalinowski J."/>
            <person name="Ruckert C."/>
        </authorList>
    </citation>
    <scope>NUCLEOTIDE SEQUENCE</scope>
    <source>
        <strain evidence="4">CGMCC 4.7308</strain>
    </source>
</reference>
<feature type="domain" description="Peptidoglycan binding-like" evidence="3">
    <location>
        <begin position="414"/>
        <end position="469"/>
    </location>
</feature>
<dbReference type="Pfam" id="PF01471">
    <property type="entry name" value="PG_binding_1"/>
    <property type="match status" value="1"/>
</dbReference>
<feature type="compositionally biased region" description="Low complexity" evidence="1">
    <location>
        <begin position="260"/>
        <end position="286"/>
    </location>
</feature>
<dbReference type="EMBL" id="BMNA01000003">
    <property type="protein sequence ID" value="GGL96631.1"/>
    <property type="molecule type" value="Genomic_DNA"/>
</dbReference>
<feature type="transmembrane region" description="Helical" evidence="2">
    <location>
        <begin position="135"/>
        <end position="157"/>
    </location>
</feature>
<keyword evidence="5" id="KW-1185">Reference proteome</keyword>
<evidence type="ECO:0000256" key="2">
    <source>
        <dbReference type="SAM" id="Phobius"/>
    </source>
</evidence>
<feature type="compositionally biased region" description="Low complexity" evidence="1">
    <location>
        <begin position="234"/>
        <end position="252"/>
    </location>
</feature>
<accession>A0A917WET4</accession>
<dbReference type="InterPro" id="IPR036365">
    <property type="entry name" value="PGBD-like_sf"/>
</dbReference>
<evidence type="ECO:0000313" key="5">
    <source>
        <dbReference type="Proteomes" id="UP000655208"/>
    </source>
</evidence>
<dbReference type="AlphaFoldDB" id="A0A917WET4"/>
<dbReference type="InterPro" id="IPR036366">
    <property type="entry name" value="PGBDSf"/>
</dbReference>
<feature type="region of interest" description="Disordered" evidence="1">
    <location>
        <begin position="46"/>
        <end position="86"/>
    </location>
</feature>
<dbReference type="Gene3D" id="1.10.101.10">
    <property type="entry name" value="PGBD-like superfamily/PGBD"/>
    <property type="match status" value="1"/>
</dbReference>
<feature type="compositionally biased region" description="Low complexity" evidence="1">
    <location>
        <begin position="46"/>
        <end position="64"/>
    </location>
</feature>